<evidence type="ECO:0000256" key="1">
    <source>
        <dbReference type="SAM" id="MobiDB-lite"/>
    </source>
</evidence>
<keyword evidence="3" id="KW-1185">Reference proteome</keyword>
<dbReference type="Proteomes" id="UP000194236">
    <property type="component" value="Unassembled WGS sequence"/>
</dbReference>
<sequence>MPSNHNGSITAHHHHSNHSELTGPVSYACHSGKCHGACINGGKKGGDCNICNCDTCQRYRRQQCICDRWVVPWKIYRKKDT</sequence>
<evidence type="ECO:0000313" key="2">
    <source>
        <dbReference type="EMBL" id="OTF83936.1"/>
    </source>
</evidence>
<dbReference type="EMBL" id="MUJZ01001536">
    <property type="protein sequence ID" value="OTF83936.1"/>
    <property type="molecule type" value="Genomic_DNA"/>
</dbReference>
<protein>
    <submittedName>
        <fullName evidence="2">Uncharacterized protein</fullName>
    </submittedName>
</protein>
<comment type="caution">
    <text evidence="2">The sequence shown here is derived from an EMBL/GenBank/DDBJ whole genome shotgun (WGS) entry which is preliminary data.</text>
</comment>
<reference evidence="2 3" key="1">
    <citation type="submission" date="2017-03" db="EMBL/GenBank/DDBJ databases">
        <title>Genome Survey of Euroglyphus maynei.</title>
        <authorList>
            <person name="Arlian L.G."/>
            <person name="Morgan M.S."/>
            <person name="Rider S.D."/>
        </authorList>
    </citation>
    <scope>NUCLEOTIDE SEQUENCE [LARGE SCALE GENOMIC DNA]</scope>
    <source>
        <strain evidence="2">Arlian Lab</strain>
        <tissue evidence="2">Whole body</tissue>
    </source>
</reference>
<dbReference type="AlphaFoldDB" id="A0A1Y3BWP1"/>
<name>A0A1Y3BWP1_EURMA</name>
<feature type="non-terminal residue" evidence="2">
    <location>
        <position position="81"/>
    </location>
</feature>
<organism evidence="2 3">
    <name type="scientific">Euroglyphus maynei</name>
    <name type="common">Mayne's house dust mite</name>
    <dbReference type="NCBI Taxonomy" id="6958"/>
    <lineage>
        <taxon>Eukaryota</taxon>
        <taxon>Metazoa</taxon>
        <taxon>Ecdysozoa</taxon>
        <taxon>Arthropoda</taxon>
        <taxon>Chelicerata</taxon>
        <taxon>Arachnida</taxon>
        <taxon>Acari</taxon>
        <taxon>Acariformes</taxon>
        <taxon>Sarcoptiformes</taxon>
        <taxon>Astigmata</taxon>
        <taxon>Psoroptidia</taxon>
        <taxon>Analgoidea</taxon>
        <taxon>Pyroglyphidae</taxon>
        <taxon>Pyroglyphinae</taxon>
        <taxon>Euroglyphus</taxon>
    </lineage>
</organism>
<feature type="region of interest" description="Disordered" evidence="1">
    <location>
        <begin position="1"/>
        <end position="20"/>
    </location>
</feature>
<evidence type="ECO:0000313" key="3">
    <source>
        <dbReference type="Proteomes" id="UP000194236"/>
    </source>
</evidence>
<accession>A0A1Y3BWP1</accession>
<gene>
    <name evidence="2" type="ORF">BLA29_003425</name>
</gene>
<proteinExistence type="predicted"/>